<accession>A0A545TWJ3</accession>
<dbReference type="PROSITE" id="PS00134">
    <property type="entry name" value="TRYPSIN_HIS"/>
    <property type="match status" value="1"/>
</dbReference>
<dbReference type="SUPFAM" id="SSF50494">
    <property type="entry name" value="Trypsin-like serine proteases"/>
    <property type="match status" value="1"/>
</dbReference>
<dbReference type="InterPro" id="IPR050966">
    <property type="entry name" value="Glutamyl_endopeptidase"/>
</dbReference>
<protein>
    <submittedName>
        <fullName evidence="4">S1 family peptidase</fullName>
    </submittedName>
</protein>
<dbReference type="InterPro" id="IPR001254">
    <property type="entry name" value="Trypsin_dom"/>
</dbReference>
<dbReference type="InterPro" id="IPR001314">
    <property type="entry name" value="Peptidase_S1A"/>
</dbReference>
<gene>
    <name evidence="4" type="ORF">FKG95_04870</name>
</gene>
<dbReference type="Gene3D" id="2.40.10.10">
    <property type="entry name" value="Trypsin-like serine proteases"/>
    <property type="match status" value="2"/>
</dbReference>
<proteinExistence type="predicted"/>
<evidence type="ECO:0000313" key="4">
    <source>
        <dbReference type="EMBL" id="TQV81588.1"/>
    </source>
</evidence>
<evidence type="ECO:0000256" key="1">
    <source>
        <dbReference type="ARBA" id="ARBA00022729"/>
    </source>
</evidence>
<dbReference type="GO" id="GO:0004252">
    <property type="term" value="F:serine-type endopeptidase activity"/>
    <property type="evidence" value="ECO:0007669"/>
    <property type="project" value="InterPro"/>
</dbReference>
<keyword evidence="1 2" id="KW-0732">Signal</keyword>
<reference evidence="4 5" key="1">
    <citation type="submission" date="2019-06" db="EMBL/GenBank/DDBJ databases">
        <title>Whole genome sequence for Rhodospirillaceae sp. R148.</title>
        <authorList>
            <person name="Wang G."/>
        </authorList>
    </citation>
    <scope>NUCLEOTIDE SEQUENCE [LARGE SCALE GENOMIC DNA]</scope>
    <source>
        <strain evidence="4 5">R148</strain>
    </source>
</reference>
<dbReference type="PROSITE" id="PS50240">
    <property type="entry name" value="TRYPSIN_DOM"/>
    <property type="match status" value="1"/>
</dbReference>
<evidence type="ECO:0000256" key="2">
    <source>
        <dbReference type="SAM" id="SignalP"/>
    </source>
</evidence>
<feature type="domain" description="Peptidase S1" evidence="3">
    <location>
        <begin position="25"/>
        <end position="266"/>
    </location>
</feature>
<dbReference type="GO" id="GO:0006508">
    <property type="term" value="P:proteolysis"/>
    <property type="evidence" value="ECO:0007669"/>
    <property type="project" value="InterPro"/>
</dbReference>
<sequence length="347" mass="37783">MATFSRPALHLLLALLTLFAAHASLADQSELEARIEVDAHSYPWSPIGRLNAGGRGHCTGFMIGERKLLTAAHCLYDSVSGRWRNAGELHFVAAYQREDYSLNSPVESYQVSESFTPQHSVSPENAATDWAILHLTKPLGLQTGWYGLQVLDQELLERLSDGSAVLLQAGYQRRRSHVMTATFACRFVGRFANNAGIAHDCPVAKGDSGSPLLVMNHGRISAVGIHVVQARMNDDPIAGVLALDAFRPEAAAPSTRVAANALSDHWGPGQRPASGRSKDRMPLKAIDGLLHALGFLPRSKTISSEERQEAIKTFQERRKLTPNGKASLQLLEQLLLAQQKSPSPDSD</sequence>
<dbReference type="OrthoDB" id="267336at2"/>
<feature type="signal peptide" evidence="2">
    <location>
        <begin position="1"/>
        <end position="23"/>
    </location>
</feature>
<dbReference type="EMBL" id="VHSH01000002">
    <property type="protein sequence ID" value="TQV81588.1"/>
    <property type="molecule type" value="Genomic_DNA"/>
</dbReference>
<dbReference type="Proteomes" id="UP000315252">
    <property type="component" value="Unassembled WGS sequence"/>
</dbReference>
<dbReference type="InterPro" id="IPR018114">
    <property type="entry name" value="TRYPSIN_HIS"/>
</dbReference>
<dbReference type="InterPro" id="IPR009003">
    <property type="entry name" value="Peptidase_S1_PA"/>
</dbReference>
<evidence type="ECO:0000313" key="5">
    <source>
        <dbReference type="Proteomes" id="UP000315252"/>
    </source>
</evidence>
<feature type="chain" id="PRO_5021803600" evidence="2">
    <location>
        <begin position="24"/>
        <end position="347"/>
    </location>
</feature>
<name>A0A545TWJ3_9PROT</name>
<dbReference type="RefSeq" id="WP_142895219.1">
    <property type="nucleotide sequence ID" value="NZ_ML660053.1"/>
</dbReference>
<dbReference type="InterPro" id="IPR043504">
    <property type="entry name" value="Peptidase_S1_PA_chymotrypsin"/>
</dbReference>
<keyword evidence="5" id="KW-1185">Reference proteome</keyword>
<comment type="caution">
    <text evidence="4">The sequence shown here is derived from an EMBL/GenBank/DDBJ whole genome shotgun (WGS) entry which is preliminary data.</text>
</comment>
<dbReference type="AlphaFoldDB" id="A0A545TWJ3"/>
<organism evidence="4 5">
    <name type="scientific">Denitrobaculum tricleocarpae</name>
    <dbReference type="NCBI Taxonomy" id="2591009"/>
    <lineage>
        <taxon>Bacteria</taxon>
        <taxon>Pseudomonadati</taxon>
        <taxon>Pseudomonadota</taxon>
        <taxon>Alphaproteobacteria</taxon>
        <taxon>Rhodospirillales</taxon>
        <taxon>Rhodospirillaceae</taxon>
        <taxon>Denitrobaculum</taxon>
    </lineage>
</organism>
<dbReference type="PRINTS" id="PR00722">
    <property type="entry name" value="CHYMOTRYPSIN"/>
</dbReference>
<dbReference type="PANTHER" id="PTHR15462:SF8">
    <property type="entry name" value="SERINE PROTEASE"/>
    <property type="match status" value="1"/>
</dbReference>
<dbReference type="Pfam" id="PF00089">
    <property type="entry name" value="Trypsin"/>
    <property type="match status" value="1"/>
</dbReference>
<dbReference type="PANTHER" id="PTHR15462">
    <property type="entry name" value="SERINE PROTEASE"/>
    <property type="match status" value="1"/>
</dbReference>
<evidence type="ECO:0000259" key="3">
    <source>
        <dbReference type="PROSITE" id="PS50240"/>
    </source>
</evidence>